<evidence type="ECO:0000313" key="2">
    <source>
        <dbReference type="Proteomes" id="UP000255129"/>
    </source>
</evidence>
<evidence type="ECO:0008006" key="3">
    <source>
        <dbReference type="Google" id="ProtNLM"/>
    </source>
</evidence>
<dbReference type="OrthoDB" id="6458307at2"/>
<proteinExistence type="predicted"/>
<protein>
    <recommendedName>
        <fullName evidence="3">DUF5347 domain-containing protein</fullName>
    </recommendedName>
</protein>
<dbReference type="RefSeq" id="WP_115164229.1">
    <property type="nucleotide sequence ID" value="NZ_UGUA01000002.1"/>
</dbReference>
<organism evidence="1 2">
    <name type="scientific">Providencia rustigianii</name>
    <dbReference type="NCBI Taxonomy" id="158850"/>
    <lineage>
        <taxon>Bacteria</taxon>
        <taxon>Pseudomonadati</taxon>
        <taxon>Pseudomonadota</taxon>
        <taxon>Gammaproteobacteria</taxon>
        <taxon>Enterobacterales</taxon>
        <taxon>Morganellaceae</taxon>
        <taxon>Providencia</taxon>
    </lineage>
</organism>
<dbReference type="Proteomes" id="UP000255129">
    <property type="component" value="Unassembled WGS sequence"/>
</dbReference>
<dbReference type="Pfam" id="PF17282">
    <property type="entry name" value="DUF5347"/>
    <property type="match status" value="1"/>
</dbReference>
<accession>A0A379G2M4</accession>
<reference evidence="1 2" key="1">
    <citation type="submission" date="2018-06" db="EMBL/GenBank/DDBJ databases">
        <authorList>
            <consortium name="Pathogen Informatics"/>
            <person name="Doyle S."/>
        </authorList>
    </citation>
    <scope>NUCLEOTIDE SEQUENCE [LARGE SCALE GENOMIC DNA]</scope>
    <source>
        <strain evidence="1 2">NCTC12026</strain>
    </source>
</reference>
<name>A0A379G2M4_9GAMM</name>
<dbReference type="EMBL" id="UGUA01000002">
    <property type="protein sequence ID" value="SUC35269.1"/>
    <property type="molecule type" value="Genomic_DNA"/>
</dbReference>
<dbReference type="AlphaFoldDB" id="A0A379G2M4"/>
<gene>
    <name evidence="1" type="ORF">NCTC12026_01655</name>
</gene>
<sequence length="143" mass="16289">MRSSAAELVKTEQLIKLLGNVKQDERPTDAIAQQANIKFYQNQGATLDSRVNGLNQAARLRTSVFHFDKSNPDNRELIGFIEYLRLNDERVLNMLFYLAGIKSEQHHLGFDEFNKEEKQSIITAINQIKALAALLPKYIAMPI</sequence>
<evidence type="ECO:0000313" key="1">
    <source>
        <dbReference type="EMBL" id="SUC35269.1"/>
    </source>
</evidence>
<dbReference type="InterPro" id="IPR035232">
    <property type="entry name" value="DUF5347"/>
</dbReference>